<evidence type="ECO:0000256" key="4">
    <source>
        <dbReference type="PROSITE-ProRule" id="PRU00276"/>
    </source>
</evidence>
<dbReference type="EMBL" id="KV423951">
    <property type="protein sequence ID" value="KZT58407.1"/>
    <property type="molecule type" value="Genomic_DNA"/>
</dbReference>
<dbReference type="Gene3D" id="3.40.390.10">
    <property type="entry name" value="Collagenase (Catalytic Domain)"/>
    <property type="match status" value="1"/>
</dbReference>
<dbReference type="GO" id="GO:0006508">
    <property type="term" value="P:proteolysis"/>
    <property type="evidence" value="ECO:0007669"/>
    <property type="project" value="InterPro"/>
</dbReference>
<accession>A0A165GS62</accession>
<dbReference type="InterPro" id="IPR002870">
    <property type="entry name" value="Peptidase_M12B_N"/>
</dbReference>
<keyword evidence="4" id="KW-0479">Metal-binding</keyword>
<dbReference type="FunCoup" id="A0A165GS62">
    <property type="interactions" value="24"/>
</dbReference>
<dbReference type="SMART" id="SM00050">
    <property type="entry name" value="DISIN"/>
    <property type="match status" value="1"/>
</dbReference>
<feature type="binding site" evidence="4">
    <location>
        <position position="464"/>
    </location>
    <ligand>
        <name>Zn(2+)</name>
        <dbReference type="ChEBI" id="CHEBI:29105"/>
        <note>catalytic</note>
    </ligand>
</feature>
<gene>
    <name evidence="10" type="ORF">CALCODRAFT_494893</name>
</gene>
<dbReference type="InParanoid" id="A0A165GS62"/>
<feature type="region of interest" description="Disordered" evidence="5">
    <location>
        <begin position="131"/>
        <end position="151"/>
    </location>
</feature>
<feature type="domain" description="Disintegrin" evidence="8">
    <location>
        <begin position="545"/>
        <end position="633"/>
    </location>
</feature>
<keyword evidence="11" id="KW-1185">Reference proteome</keyword>
<keyword evidence="4" id="KW-0862">Zinc</keyword>
<dbReference type="InterPro" id="IPR036436">
    <property type="entry name" value="Disintegrin_dom_sf"/>
</dbReference>
<keyword evidence="6" id="KW-0472">Membrane</keyword>
<dbReference type="SUPFAM" id="SSF55486">
    <property type="entry name" value="Metalloproteases ('zincins'), catalytic domain"/>
    <property type="match status" value="1"/>
</dbReference>
<dbReference type="Pfam" id="PF13688">
    <property type="entry name" value="Reprolysin_5"/>
    <property type="match status" value="1"/>
</dbReference>
<evidence type="ECO:0000313" key="11">
    <source>
        <dbReference type="Proteomes" id="UP000076842"/>
    </source>
</evidence>
<dbReference type="GO" id="GO:0046872">
    <property type="term" value="F:metal ion binding"/>
    <property type="evidence" value="ECO:0007669"/>
    <property type="project" value="UniProtKB-KW"/>
</dbReference>
<evidence type="ECO:0000256" key="2">
    <source>
        <dbReference type="ARBA" id="ARBA00056552"/>
    </source>
</evidence>
<feature type="transmembrane region" description="Helical" evidence="6">
    <location>
        <begin position="732"/>
        <end position="755"/>
    </location>
</feature>
<dbReference type="PANTHER" id="PTHR11905">
    <property type="entry name" value="ADAM A DISINTEGRIN AND METALLOPROTEASE DOMAIN"/>
    <property type="match status" value="1"/>
</dbReference>
<dbReference type="Pfam" id="PF00200">
    <property type="entry name" value="Disintegrin"/>
    <property type="match status" value="1"/>
</dbReference>
<keyword evidence="6" id="KW-0812">Transmembrane</keyword>
<feature type="domain" description="Peptidase M12B" evidence="9">
    <location>
        <begin position="313"/>
        <end position="537"/>
    </location>
</feature>
<keyword evidence="6" id="KW-1133">Transmembrane helix</keyword>
<feature type="signal peptide" evidence="7">
    <location>
        <begin position="1"/>
        <end position="19"/>
    </location>
</feature>
<name>A0A165GS62_9BASI</name>
<dbReference type="Gene3D" id="4.10.70.10">
    <property type="entry name" value="Disintegrin domain"/>
    <property type="match status" value="1"/>
</dbReference>
<proteinExistence type="predicted"/>
<evidence type="ECO:0000259" key="8">
    <source>
        <dbReference type="PROSITE" id="PS50214"/>
    </source>
</evidence>
<dbReference type="Proteomes" id="UP000076842">
    <property type="component" value="Unassembled WGS sequence"/>
</dbReference>
<evidence type="ECO:0000256" key="1">
    <source>
        <dbReference type="ARBA" id="ARBA00023157"/>
    </source>
</evidence>
<dbReference type="InterPro" id="IPR001590">
    <property type="entry name" value="Peptidase_M12B"/>
</dbReference>
<comment type="function">
    <text evidence="2">Probable zinc protease.</text>
</comment>
<evidence type="ECO:0000256" key="7">
    <source>
        <dbReference type="SAM" id="SignalP"/>
    </source>
</evidence>
<dbReference type="InterPro" id="IPR001762">
    <property type="entry name" value="Disintegrin_dom"/>
</dbReference>
<comment type="caution">
    <text evidence="4">Lacks conserved residue(s) required for the propagation of feature annotation.</text>
</comment>
<evidence type="ECO:0000256" key="6">
    <source>
        <dbReference type="SAM" id="Phobius"/>
    </source>
</evidence>
<dbReference type="Pfam" id="PF01562">
    <property type="entry name" value="Pep_M12B_propep"/>
    <property type="match status" value="1"/>
</dbReference>
<dbReference type="AlphaFoldDB" id="A0A165GS62"/>
<feature type="chain" id="PRO_5007858338" description="Disintegrin and metalloproteinase domain-containing protein B" evidence="7">
    <location>
        <begin position="20"/>
        <end position="856"/>
    </location>
</feature>
<keyword evidence="1" id="KW-1015">Disulfide bond</keyword>
<dbReference type="OrthoDB" id="5951731at2759"/>
<evidence type="ECO:0000259" key="9">
    <source>
        <dbReference type="PROSITE" id="PS50215"/>
    </source>
</evidence>
<feature type="binding site" evidence="4">
    <location>
        <position position="468"/>
    </location>
    <ligand>
        <name>Zn(2+)</name>
        <dbReference type="ChEBI" id="CHEBI:29105"/>
        <note>catalytic</note>
    </ligand>
</feature>
<feature type="active site" evidence="4">
    <location>
        <position position="465"/>
    </location>
</feature>
<sequence length="856" mass="90129">MRCLTRLVALVALALSVTAHSTAHGPVLSLSHPTIRALEILPRAPGLSRRQPQASPRTLLPSDSFRLSISHEGEEYHLHLAPTEYLVHPAARVEYFDLDAGGKSVLRESRPLAANDVLAFSGHVVHPESTAQRFREDAAGGLSSSSSSSGAPTLGWARILVHSHDPSSGEPPLFEGSFSVNGVVHHVLLREKYDSLRQPSDAHPLPLAPGSGADSRLVIFRESDVLPSRNALQGGSSCAHDGLGWNGRENPLLRAYEEARRPALGHSVWGEVLGEMGLRNWRRDDIQGGGNMNVSSNFANDIGNTSGCAKEQKIVYMGVAADCTYVQKYGSQENATTQILNDWNQASALYKQTFNISLGIVALSVQSPTCPTSTDSAFPWNTACQDSIALNDRLNTFSAWRGAKGAEDGAGLWHLMSGCPTGEEVGVAWLGVLCQTGAQGSSGQTVSGTGVTTSTLMEWQVVSHEVGHNFGAIHDCTTGCAEGQGCCPFTTTTCDAGAQHIMNPVSMPNQTTFSQCTVGNICSLMANENTTCVVTPDSNVHTVSLQMCGNGIVEDGEECDPGLDGDSSCCDPQTCKLHAGASCDPSNSACCTSSCAFAPSTQVCRPAVNAQCDTAEMCTGSSGDCPKDVTTADGTGCGLTGMACASGQCTSLTAQCQSVGASLNLTAACPQVQTSCSVSCQDPTNSNQCVILQSTLISGSPCGYGGKCYNNSCVPGSISDIISSWYRNNLQIAIPVTIVAGLVILLVIGGIIVWIRRCCRRSNARRTAPSKRYMSQTGSAYGAPAYGAYPVYQPPGGMPPGRGVQHPPAAVASSRRQRYSDPDSMNTTYRPPFANDNHGRFGSGSGESVVPLRNGY</sequence>
<feature type="binding site" evidence="4">
    <location>
        <position position="474"/>
    </location>
    <ligand>
        <name>Zn(2+)</name>
        <dbReference type="ChEBI" id="CHEBI:29105"/>
        <note>catalytic</note>
    </ligand>
</feature>
<dbReference type="STRING" id="1353952.A0A165GS62"/>
<dbReference type="PROSITE" id="PS50215">
    <property type="entry name" value="ADAM_MEPRO"/>
    <property type="match status" value="1"/>
</dbReference>
<keyword evidence="7" id="KW-0732">Signal</keyword>
<evidence type="ECO:0000256" key="5">
    <source>
        <dbReference type="SAM" id="MobiDB-lite"/>
    </source>
</evidence>
<dbReference type="PROSITE" id="PS50214">
    <property type="entry name" value="DISINTEGRIN_2"/>
    <property type="match status" value="1"/>
</dbReference>
<organism evidence="10 11">
    <name type="scientific">Calocera cornea HHB12733</name>
    <dbReference type="NCBI Taxonomy" id="1353952"/>
    <lineage>
        <taxon>Eukaryota</taxon>
        <taxon>Fungi</taxon>
        <taxon>Dikarya</taxon>
        <taxon>Basidiomycota</taxon>
        <taxon>Agaricomycotina</taxon>
        <taxon>Dacrymycetes</taxon>
        <taxon>Dacrymycetales</taxon>
        <taxon>Dacrymycetaceae</taxon>
        <taxon>Calocera</taxon>
    </lineage>
</organism>
<evidence type="ECO:0000256" key="3">
    <source>
        <dbReference type="ARBA" id="ARBA00074021"/>
    </source>
</evidence>
<reference evidence="10 11" key="1">
    <citation type="journal article" date="2016" name="Mol. Biol. Evol.">
        <title>Comparative Genomics of Early-Diverging Mushroom-Forming Fungi Provides Insights into the Origins of Lignocellulose Decay Capabilities.</title>
        <authorList>
            <person name="Nagy L.G."/>
            <person name="Riley R."/>
            <person name="Tritt A."/>
            <person name="Adam C."/>
            <person name="Daum C."/>
            <person name="Floudas D."/>
            <person name="Sun H."/>
            <person name="Yadav J.S."/>
            <person name="Pangilinan J."/>
            <person name="Larsson K.H."/>
            <person name="Matsuura K."/>
            <person name="Barry K."/>
            <person name="Labutti K."/>
            <person name="Kuo R."/>
            <person name="Ohm R.A."/>
            <person name="Bhattacharya S.S."/>
            <person name="Shirouzu T."/>
            <person name="Yoshinaga Y."/>
            <person name="Martin F.M."/>
            <person name="Grigoriev I.V."/>
            <person name="Hibbett D.S."/>
        </authorList>
    </citation>
    <scope>NUCLEOTIDE SEQUENCE [LARGE SCALE GENOMIC DNA]</scope>
    <source>
        <strain evidence="10 11">HHB12733</strain>
    </source>
</reference>
<dbReference type="InterPro" id="IPR024079">
    <property type="entry name" value="MetalloPept_cat_dom_sf"/>
</dbReference>
<evidence type="ECO:0000313" key="10">
    <source>
        <dbReference type="EMBL" id="KZT58407.1"/>
    </source>
</evidence>
<dbReference type="PANTHER" id="PTHR11905:SF159">
    <property type="entry name" value="ADAM METALLOPROTEASE"/>
    <property type="match status" value="1"/>
</dbReference>
<feature type="region of interest" description="Disordered" evidence="5">
    <location>
        <begin position="797"/>
        <end position="856"/>
    </location>
</feature>
<dbReference type="GO" id="GO:0004222">
    <property type="term" value="F:metalloendopeptidase activity"/>
    <property type="evidence" value="ECO:0007669"/>
    <property type="project" value="InterPro"/>
</dbReference>
<dbReference type="SUPFAM" id="SSF57552">
    <property type="entry name" value="Blood coagulation inhibitor (disintegrin)"/>
    <property type="match status" value="1"/>
</dbReference>
<protein>
    <recommendedName>
        <fullName evidence="3">Disintegrin and metalloproteinase domain-containing protein B</fullName>
    </recommendedName>
</protein>
<dbReference type="FunFam" id="4.10.70.10:FF:000003">
    <property type="entry name" value="Disintegrin and metalloproteinase domain-containing protein 17"/>
    <property type="match status" value="1"/>
</dbReference>